<proteinExistence type="predicted"/>
<dbReference type="EMBL" id="CP014229">
    <property type="protein sequence ID" value="AMD90485.1"/>
    <property type="molecule type" value="Genomic_DNA"/>
</dbReference>
<dbReference type="InterPro" id="IPR013108">
    <property type="entry name" value="Amidohydro_3"/>
</dbReference>
<dbReference type="InterPro" id="IPR011059">
    <property type="entry name" value="Metal-dep_hydrolase_composite"/>
</dbReference>
<evidence type="ECO:0000313" key="2">
    <source>
        <dbReference type="EMBL" id="AMD90485.1"/>
    </source>
</evidence>
<gene>
    <name evidence="2" type="ORF">AXF13_10350</name>
</gene>
<evidence type="ECO:0000259" key="1">
    <source>
        <dbReference type="Pfam" id="PF07969"/>
    </source>
</evidence>
<accession>A0A120KM70</accession>
<dbReference type="PANTHER" id="PTHR22642:SF2">
    <property type="entry name" value="PROTEIN LONG AFTER FAR-RED 3"/>
    <property type="match status" value="1"/>
</dbReference>
<reference evidence="3" key="1">
    <citation type="submission" date="2016-02" db="EMBL/GenBank/DDBJ databases">
        <authorList>
            <person name="Holder M.E."/>
            <person name="Ajami N.J."/>
            <person name="Petrosino J.F."/>
        </authorList>
    </citation>
    <scope>NUCLEOTIDE SEQUENCE [LARGE SCALE GENOMIC DNA]</scope>
    <source>
        <strain evidence="3">CCUG 45958</strain>
    </source>
</reference>
<dbReference type="AlphaFoldDB" id="A0A120KM70"/>
<feature type="domain" description="Amidohydrolase 3" evidence="1">
    <location>
        <begin position="573"/>
        <end position="748"/>
    </location>
</feature>
<name>A0A120KM70_9BACT</name>
<dbReference type="Gene3D" id="2.30.40.10">
    <property type="entry name" value="Urease, subunit C, domain 1"/>
    <property type="match status" value="2"/>
</dbReference>
<sequence>MREHGLIRLYKRLATPILALVMILGAGWGARPLAAATVDTLYHNGKIYTLTESMREAKDPRKAKTVEVVATRDGKIIFAGSAATARQQGLFANAARIVDLRGKTMLPGLIDGHGHFPLQGGYDLFQVNLNSFPLGEMRSIEDYKKALARRCQSAGKDAWVLGWGYDDTLVTEMRHPTRADLDAACPRNPVFVRHVSGHMAVVNSAALAKASRDELSTVGVDARSGKLTEPRAMQVVSRHFPPAGPEAAQRGLARANEVYAAAGVTTADCSNIRMLTELPKMQNGILRNNLDLRVVLHPLGYYPTTLASGKTVDSAGWINRAALGWTSAALSLAGAETAVMTENNVPFADGRKAVAGGSDITRLSMPAYAADKDADGSPAAAAKGTVAPPAGLSADNRLFLGAWKFTFDGSPQGYTAWMKKPGFYRWGKYTAADSFNQAGFFNGAVGTDNMPPAALETLIAMYHGNGQSTQTHTNGSAAAERWVTALEKAVVRHPEVRDTRDTSIHAQTMELQHIQRLTGNYQDLTGTGPMYTELTGAFKDGRLSPEEVGARDIGQLSRLMRDQHFFNSYFVTHTYFWGDRHNQIFFGPGRARNMSPVGWSVAYNQPFSFHNDTYITPISPLRSLQSAVTRTSAHSAIYEGGTLLSGQRHDLGAKALFPPRDPEETGDKTTFAFWNYDHRVNALQALHAVTLMPAWQNKLSDRIGSIAPGKLADFTILAEDPLAVAAARPQSLAEMRVMTTIVGDTPVYGFAPGSKTLADAPRGSYIQPTESVVALVTEIGPMTPAEGRNETRDKTLGAYAFKADVRNGELAAFQMRFLGNGGPVRDMTLLDGGSGASGTRPLHYSPEAAMADGNWWIAALDAPMLPLKADDALIADKMYAAFFVLKDNGPRDKDAARGGLAGQVVLLTDGPLPGNSGTTRYVLGPAATNAAKAQL</sequence>
<dbReference type="Gene3D" id="3.20.20.140">
    <property type="entry name" value="Metal-dependent hydrolases"/>
    <property type="match status" value="4"/>
</dbReference>
<keyword evidence="2" id="KW-0378">Hydrolase</keyword>
<feature type="domain" description="Amidohydrolase 3" evidence="1">
    <location>
        <begin position="96"/>
        <end position="517"/>
    </location>
</feature>
<dbReference type="Gene3D" id="3.10.310.70">
    <property type="match status" value="1"/>
</dbReference>
<keyword evidence="3" id="KW-1185">Reference proteome</keyword>
<organism evidence="2 3">
    <name type="scientific">Desulfovibrio fairfieldensis</name>
    <dbReference type="NCBI Taxonomy" id="44742"/>
    <lineage>
        <taxon>Bacteria</taxon>
        <taxon>Pseudomonadati</taxon>
        <taxon>Thermodesulfobacteriota</taxon>
        <taxon>Desulfovibrionia</taxon>
        <taxon>Desulfovibrionales</taxon>
        <taxon>Desulfovibrionaceae</taxon>
        <taxon>Desulfovibrio</taxon>
    </lineage>
</organism>
<dbReference type="SUPFAM" id="SSF51338">
    <property type="entry name" value="Composite domain of metallo-dependent hydrolases"/>
    <property type="match status" value="1"/>
</dbReference>
<protein>
    <submittedName>
        <fullName evidence="2">Amidohydrolase</fullName>
    </submittedName>
</protein>
<dbReference type="STRING" id="44742.AXF13_10350"/>
<dbReference type="PANTHER" id="PTHR22642">
    <property type="entry name" value="IMIDAZOLONEPROPIONASE"/>
    <property type="match status" value="1"/>
</dbReference>
<dbReference type="GO" id="GO:0016810">
    <property type="term" value="F:hydrolase activity, acting on carbon-nitrogen (but not peptide) bonds"/>
    <property type="evidence" value="ECO:0007669"/>
    <property type="project" value="InterPro"/>
</dbReference>
<dbReference type="Proteomes" id="UP000069241">
    <property type="component" value="Chromosome"/>
</dbReference>
<evidence type="ECO:0000313" key="3">
    <source>
        <dbReference type="Proteomes" id="UP000069241"/>
    </source>
</evidence>
<dbReference type="Pfam" id="PF07969">
    <property type="entry name" value="Amidohydro_3"/>
    <property type="match status" value="2"/>
</dbReference>
<dbReference type="KEGG" id="dfi:AXF13_10350"/>
<dbReference type="RefSeq" id="WP_062253078.1">
    <property type="nucleotide sequence ID" value="NZ_CP014229.1"/>
</dbReference>